<accession>A0ACD3BHC7</accession>
<organism evidence="1 2">
    <name type="scientific">Pluteus cervinus</name>
    <dbReference type="NCBI Taxonomy" id="181527"/>
    <lineage>
        <taxon>Eukaryota</taxon>
        <taxon>Fungi</taxon>
        <taxon>Dikarya</taxon>
        <taxon>Basidiomycota</taxon>
        <taxon>Agaricomycotina</taxon>
        <taxon>Agaricomycetes</taxon>
        <taxon>Agaricomycetidae</taxon>
        <taxon>Agaricales</taxon>
        <taxon>Pluteineae</taxon>
        <taxon>Pluteaceae</taxon>
        <taxon>Pluteus</taxon>
    </lineage>
</organism>
<proteinExistence type="predicted"/>
<evidence type="ECO:0000313" key="1">
    <source>
        <dbReference type="EMBL" id="TFK77164.1"/>
    </source>
</evidence>
<sequence>MRSFLWTSVSFLSLFSVARAFSFNNGPPSECDGLALTWTGGSGPYQLLLVPVFGTPRNVSIPPSAVSNGQGSYSIQLPFPANQKFLLVMSDSTGFGTGGTTDVLTVGPSQGGKCNTTDPGINFSFEANSALQQCRPFSFSAYTGAVQPISILAMVPGGTSLVLNPPLGSTDYSWTANAAEGTSMIFAMVDSQGRQGGSSDVRLVGVSDDTTCLSANSPSSTSARPSPTSTLPSSAPSKSATQSPAPSTGPAMGVIIGTAVGGFLFLAVLVTLGLFFLRKRYDVQKHTRLPPVDLTQDSDEHGFPGSGMHTSSSAMSTTFLIPMGGAQPQGYYDPRVAQPPSASAPQSQYAPTNYVPSVQPSRSEYSASSYVPSRQSVQPPPSEYSTSTYFPSSQVPISPFGYAGSSVSETTAYGQPPVANSVASDTLTSAQRKAQQAGVSNAYKPARFIVHTDLEDNYPPPPNEEEVVELPPQYTERRPDAGPSRAPAAFSSELAYR</sequence>
<dbReference type="EMBL" id="ML208259">
    <property type="protein sequence ID" value="TFK77164.1"/>
    <property type="molecule type" value="Genomic_DNA"/>
</dbReference>
<protein>
    <submittedName>
        <fullName evidence="1">Uncharacterized protein</fullName>
    </submittedName>
</protein>
<gene>
    <name evidence="1" type="ORF">BDN72DRAFT_953637</name>
</gene>
<name>A0ACD3BHC7_9AGAR</name>
<dbReference type="Proteomes" id="UP000308600">
    <property type="component" value="Unassembled WGS sequence"/>
</dbReference>
<keyword evidence="2" id="KW-1185">Reference proteome</keyword>
<evidence type="ECO:0000313" key="2">
    <source>
        <dbReference type="Proteomes" id="UP000308600"/>
    </source>
</evidence>
<reference evidence="1 2" key="1">
    <citation type="journal article" date="2019" name="Nat. Ecol. Evol.">
        <title>Megaphylogeny resolves global patterns of mushroom evolution.</title>
        <authorList>
            <person name="Varga T."/>
            <person name="Krizsan K."/>
            <person name="Foldi C."/>
            <person name="Dima B."/>
            <person name="Sanchez-Garcia M."/>
            <person name="Sanchez-Ramirez S."/>
            <person name="Szollosi G.J."/>
            <person name="Szarkandi J.G."/>
            <person name="Papp V."/>
            <person name="Albert L."/>
            <person name="Andreopoulos W."/>
            <person name="Angelini C."/>
            <person name="Antonin V."/>
            <person name="Barry K.W."/>
            <person name="Bougher N.L."/>
            <person name="Buchanan P."/>
            <person name="Buyck B."/>
            <person name="Bense V."/>
            <person name="Catcheside P."/>
            <person name="Chovatia M."/>
            <person name="Cooper J."/>
            <person name="Damon W."/>
            <person name="Desjardin D."/>
            <person name="Finy P."/>
            <person name="Geml J."/>
            <person name="Haridas S."/>
            <person name="Hughes K."/>
            <person name="Justo A."/>
            <person name="Karasinski D."/>
            <person name="Kautmanova I."/>
            <person name="Kiss B."/>
            <person name="Kocsube S."/>
            <person name="Kotiranta H."/>
            <person name="LaButti K.M."/>
            <person name="Lechner B.E."/>
            <person name="Liimatainen K."/>
            <person name="Lipzen A."/>
            <person name="Lukacs Z."/>
            <person name="Mihaltcheva S."/>
            <person name="Morgado L.N."/>
            <person name="Niskanen T."/>
            <person name="Noordeloos M.E."/>
            <person name="Ohm R.A."/>
            <person name="Ortiz-Santana B."/>
            <person name="Ovrebo C."/>
            <person name="Racz N."/>
            <person name="Riley R."/>
            <person name="Savchenko A."/>
            <person name="Shiryaev A."/>
            <person name="Soop K."/>
            <person name="Spirin V."/>
            <person name="Szebenyi C."/>
            <person name="Tomsovsky M."/>
            <person name="Tulloss R.E."/>
            <person name="Uehling J."/>
            <person name="Grigoriev I.V."/>
            <person name="Vagvolgyi C."/>
            <person name="Papp T."/>
            <person name="Martin F.M."/>
            <person name="Miettinen O."/>
            <person name="Hibbett D.S."/>
            <person name="Nagy L.G."/>
        </authorList>
    </citation>
    <scope>NUCLEOTIDE SEQUENCE [LARGE SCALE GENOMIC DNA]</scope>
    <source>
        <strain evidence="1 2">NL-1719</strain>
    </source>
</reference>